<evidence type="ECO:0000313" key="3">
    <source>
        <dbReference type="EMBL" id="ALE91982.1"/>
    </source>
</evidence>
<reference evidence="4" key="1">
    <citation type="submission" date="2015-09" db="EMBL/GenBank/DDBJ databases">
        <title>Complete genome of Arthrobacter alpinus strain R3.8.</title>
        <authorList>
            <person name="See-Too W.S."/>
            <person name="Chan K.G."/>
        </authorList>
    </citation>
    <scope>NUCLEOTIDE SEQUENCE [LARGE SCALE GENOMIC DNA]</scope>
    <source>
        <strain evidence="4">R3.8</strain>
    </source>
</reference>
<feature type="region of interest" description="Disordered" evidence="1">
    <location>
        <begin position="50"/>
        <end position="107"/>
    </location>
</feature>
<sequence length="107" mass="10642">MMKVEDTSSVTKTEKTMTTRIRGKQLALKITTAVTVGSFAVVGIGAIAIDQATPRHTATTNSVADDDGGTSQNQAPSQGNGSYSGYSGGNAVQSGGGGVTSGRSSGS</sequence>
<keyword evidence="2" id="KW-0812">Transmembrane</keyword>
<dbReference type="PATRIC" id="fig|656366.3.peg.1271"/>
<keyword evidence="2" id="KW-1133">Transmembrane helix</keyword>
<dbReference type="EMBL" id="CP012677">
    <property type="protein sequence ID" value="ALE91982.1"/>
    <property type="molecule type" value="Genomic_DNA"/>
</dbReference>
<feature type="compositionally biased region" description="Polar residues" evidence="1">
    <location>
        <begin position="54"/>
        <end position="78"/>
    </location>
</feature>
<evidence type="ECO:0000256" key="2">
    <source>
        <dbReference type="SAM" id="Phobius"/>
    </source>
</evidence>
<evidence type="ECO:0000313" key="4">
    <source>
        <dbReference type="Proteomes" id="UP000062833"/>
    </source>
</evidence>
<proteinExistence type="predicted"/>
<keyword evidence="2" id="KW-0472">Membrane</keyword>
<feature type="compositionally biased region" description="Low complexity" evidence="1">
    <location>
        <begin position="79"/>
        <end position="93"/>
    </location>
</feature>
<organism evidence="3 4">
    <name type="scientific">Arthrobacter alpinus</name>
    <dbReference type="NCBI Taxonomy" id="656366"/>
    <lineage>
        <taxon>Bacteria</taxon>
        <taxon>Bacillati</taxon>
        <taxon>Actinomycetota</taxon>
        <taxon>Actinomycetes</taxon>
        <taxon>Micrococcales</taxon>
        <taxon>Micrococcaceae</taxon>
        <taxon>Arthrobacter</taxon>
    </lineage>
</organism>
<keyword evidence="4" id="KW-1185">Reference proteome</keyword>
<dbReference type="Proteomes" id="UP000062833">
    <property type="component" value="Chromosome"/>
</dbReference>
<feature type="transmembrane region" description="Helical" evidence="2">
    <location>
        <begin position="26"/>
        <end position="49"/>
    </location>
</feature>
<name>A0A0M5LX74_9MICC</name>
<dbReference type="KEGG" id="aaq:AOC05_05960"/>
<accession>A0A0M5LX74</accession>
<dbReference type="AlphaFoldDB" id="A0A0M5LX74"/>
<gene>
    <name evidence="3" type="ORF">AOC05_05960</name>
</gene>
<protein>
    <submittedName>
        <fullName evidence="3">Uncharacterized protein</fullName>
    </submittedName>
</protein>
<evidence type="ECO:0000256" key="1">
    <source>
        <dbReference type="SAM" id="MobiDB-lite"/>
    </source>
</evidence>